<sequence>MGISDDHLSLPRTLKSGIESHSGPELNGTQNYCETKVSNRPTSYQISHVIVPDMVFPNNSHISDEISYISEENILNESNRDRKFNTVLIDADFSSDLFILYEILDEFEKSIPEESSSNTISNVICPHNGFISCDILDECDKCVRMSPI</sequence>
<dbReference type="STRING" id="48269.A0A183MHW4"/>
<evidence type="ECO:0000313" key="1">
    <source>
        <dbReference type="EMBL" id="VDP18796.1"/>
    </source>
</evidence>
<evidence type="ECO:0000313" key="2">
    <source>
        <dbReference type="Proteomes" id="UP000277204"/>
    </source>
</evidence>
<accession>A0A183MHW4</accession>
<proteinExistence type="predicted"/>
<reference evidence="1 2" key="1">
    <citation type="submission" date="2018-11" db="EMBL/GenBank/DDBJ databases">
        <authorList>
            <consortium name="Pathogen Informatics"/>
        </authorList>
    </citation>
    <scope>NUCLEOTIDE SEQUENCE [LARGE SCALE GENOMIC DNA]</scope>
    <source>
        <strain evidence="1 2">Zambia</strain>
    </source>
</reference>
<keyword evidence="2" id="KW-1185">Reference proteome</keyword>
<organism evidence="1 2">
    <name type="scientific">Schistosoma margrebowiei</name>
    <dbReference type="NCBI Taxonomy" id="48269"/>
    <lineage>
        <taxon>Eukaryota</taxon>
        <taxon>Metazoa</taxon>
        <taxon>Spiralia</taxon>
        <taxon>Lophotrochozoa</taxon>
        <taxon>Platyhelminthes</taxon>
        <taxon>Trematoda</taxon>
        <taxon>Digenea</taxon>
        <taxon>Strigeidida</taxon>
        <taxon>Schistosomatoidea</taxon>
        <taxon>Schistosomatidae</taxon>
        <taxon>Schistosoma</taxon>
    </lineage>
</organism>
<name>A0A183MHW4_9TREM</name>
<dbReference type="EMBL" id="UZAI01016974">
    <property type="protein sequence ID" value="VDP18796.1"/>
    <property type="molecule type" value="Genomic_DNA"/>
</dbReference>
<dbReference type="Proteomes" id="UP000277204">
    <property type="component" value="Unassembled WGS sequence"/>
</dbReference>
<gene>
    <name evidence="1" type="ORF">SMRZ_LOCUS15639</name>
</gene>
<dbReference type="AlphaFoldDB" id="A0A183MHW4"/>
<protein>
    <submittedName>
        <fullName evidence="1">Uncharacterized protein</fullName>
    </submittedName>
</protein>